<dbReference type="InterPro" id="IPR031303">
    <property type="entry name" value="C5_meth_CS"/>
</dbReference>
<keyword evidence="4" id="KW-0680">Restriction system</keyword>
<sequence length="353" mass="40062">MPNVVDLFCGCGGLSYGFEQEGFKTVLGIDHDKAAIETFKLNHQDAKTILGDIREISNEQILKTLDGSSVDVVIGGPPCQGLSLSGPRRLEDPRNQLYLSFIRIVSLLNPKYVLIENVPGMVSLFKGKIKDEIVKSLEELGYTVNFQILKASEYGVPQHRRRVFFIGTKNGEKFEFPLPTHKEQEDLILKKMVSTYDALHDLPILESELGEPIQEYTLPVQNAYQELMRHNSNHVLNHIAANHSDKVKETIKLVPPGKNYKALPEELRNSRNFNVAWTRFPDHAPSPTIDTGHRHHFHYYANRVPTVRECARLQSFPDRFEFVGNKTEQFRQVGNAVPPVLAQTLAKKILEKL</sequence>
<evidence type="ECO:0000256" key="7">
    <source>
        <dbReference type="RuleBase" id="RU000416"/>
    </source>
</evidence>
<dbReference type="PANTHER" id="PTHR10629:SF52">
    <property type="entry name" value="DNA (CYTOSINE-5)-METHYLTRANSFERASE 1"/>
    <property type="match status" value="1"/>
</dbReference>
<dbReference type="EMBL" id="JAXHPL010000077">
    <property type="protein sequence ID" value="MDY6487774.1"/>
    <property type="molecule type" value="Genomic_DNA"/>
</dbReference>
<gene>
    <name evidence="9" type="ORF">SKM51_11320</name>
</gene>
<proteinExistence type="inferred from homology"/>
<dbReference type="InterPro" id="IPR029063">
    <property type="entry name" value="SAM-dependent_MTases_sf"/>
</dbReference>
<dbReference type="RefSeq" id="WP_321099757.1">
    <property type="nucleotide sequence ID" value="NZ_JAXHPL010000077.1"/>
</dbReference>
<name>A0AB35UWW2_9GAMM</name>
<dbReference type="PROSITE" id="PS00094">
    <property type="entry name" value="C5_MTASE_1"/>
    <property type="match status" value="1"/>
</dbReference>
<organism evidence="9 10">
    <name type="scientific">Acinetobacter faecalis</name>
    <dbReference type="NCBI Taxonomy" id="2665161"/>
    <lineage>
        <taxon>Bacteria</taxon>
        <taxon>Pseudomonadati</taxon>
        <taxon>Pseudomonadota</taxon>
        <taxon>Gammaproteobacteria</taxon>
        <taxon>Moraxellales</taxon>
        <taxon>Moraxellaceae</taxon>
        <taxon>Acinetobacter</taxon>
    </lineage>
</organism>
<keyword evidence="2 6" id="KW-0808">Transferase</keyword>
<dbReference type="GO" id="GO:0032259">
    <property type="term" value="P:methylation"/>
    <property type="evidence" value="ECO:0007669"/>
    <property type="project" value="UniProtKB-KW"/>
</dbReference>
<feature type="active site" evidence="6">
    <location>
        <position position="79"/>
    </location>
</feature>
<evidence type="ECO:0000256" key="3">
    <source>
        <dbReference type="ARBA" id="ARBA00022691"/>
    </source>
</evidence>
<dbReference type="InterPro" id="IPR001525">
    <property type="entry name" value="C5_MeTfrase"/>
</dbReference>
<dbReference type="GO" id="GO:0044027">
    <property type="term" value="P:negative regulation of gene expression via chromosomal CpG island methylation"/>
    <property type="evidence" value="ECO:0007669"/>
    <property type="project" value="TreeGrafter"/>
</dbReference>
<dbReference type="PANTHER" id="PTHR10629">
    <property type="entry name" value="CYTOSINE-SPECIFIC METHYLTRANSFERASE"/>
    <property type="match status" value="1"/>
</dbReference>
<evidence type="ECO:0000256" key="4">
    <source>
        <dbReference type="ARBA" id="ARBA00022747"/>
    </source>
</evidence>
<dbReference type="PRINTS" id="PR00105">
    <property type="entry name" value="C5METTRFRASE"/>
</dbReference>
<dbReference type="SUPFAM" id="SSF53335">
    <property type="entry name" value="S-adenosyl-L-methionine-dependent methyltransferases"/>
    <property type="match status" value="1"/>
</dbReference>
<dbReference type="AlphaFoldDB" id="A0AB35UWW2"/>
<dbReference type="Gene3D" id="3.40.50.150">
    <property type="entry name" value="Vaccinia Virus protein VP39"/>
    <property type="match status" value="1"/>
</dbReference>
<dbReference type="GO" id="GO:0009307">
    <property type="term" value="P:DNA restriction-modification system"/>
    <property type="evidence" value="ECO:0007669"/>
    <property type="project" value="UniProtKB-KW"/>
</dbReference>
<dbReference type="Pfam" id="PF00145">
    <property type="entry name" value="DNA_methylase"/>
    <property type="match status" value="1"/>
</dbReference>
<comment type="similarity">
    <text evidence="6 7">Belongs to the class I-like SAM-binding methyltransferase superfamily. C5-methyltransferase family.</text>
</comment>
<evidence type="ECO:0000313" key="10">
    <source>
        <dbReference type="Proteomes" id="UP001278995"/>
    </source>
</evidence>
<dbReference type="InterPro" id="IPR018117">
    <property type="entry name" value="C5_DNA_meth_AS"/>
</dbReference>
<dbReference type="EC" id="2.1.1.37" evidence="8"/>
<keyword evidence="3 6" id="KW-0949">S-adenosyl-L-methionine</keyword>
<dbReference type="GO" id="GO:0003677">
    <property type="term" value="F:DNA binding"/>
    <property type="evidence" value="ECO:0007669"/>
    <property type="project" value="TreeGrafter"/>
</dbReference>
<evidence type="ECO:0000256" key="5">
    <source>
        <dbReference type="ARBA" id="ARBA00047422"/>
    </source>
</evidence>
<evidence type="ECO:0000256" key="2">
    <source>
        <dbReference type="ARBA" id="ARBA00022679"/>
    </source>
</evidence>
<dbReference type="CDD" id="cd00315">
    <property type="entry name" value="Cyt_C5_DNA_methylase"/>
    <property type="match status" value="1"/>
</dbReference>
<keyword evidence="1 6" id="KW-0489">Methyltransferase</keyword>
<dbReference type="PROSITE" id="PS51679">
    <property type="entry name" value="SAM_MT_C5"/>
    <property type="match status" value="1"/>
</dbReference>
<protein>
    <recommendedName>
        <fullName evidence="8">Cytosine-specific methyltransferase</fullName>
        <ecNumber evidence="8">2.1.1.37</ecNumber>
    </recommendedName>
</protein>
<dbReference type="GO" id="GO:0003886">
    <property type="term" value="F:DNA (cytosine-5-)-methyltransferase activity"/>
    <property type="evidence" value="ECO:0007669"/>
    <property type="project" value="UniProtKB-EC"/>
</dbReference>
<evidence type="ECO:0000256" key="8">
    <source>
        <dbReference type="RuleBase" id="RU000417"/>
    </source>
</evidence>
<reference evidence="9 10" key="1">
    <citation type="submission" date="2023-11" db="EMBL/GenBank/DDBJ databases">
        <title>The common occurrence of Acinetobacte faecalis in cattle feces and its emended description.</title>
        <authorList>
            <person name="Kyselkova M."/>
            <person name="Xanthopoulou K."/>
            <person name="Shestivska V."/>
            <person name="Spanelova P."/>
            <person name="Maixnerova M."/>
            <person name="Higgins P.G."/>
            <person name="Nemec A."/>
        </authorList>
    </citation>
    <scope>NUCLEOTIDE SEQUENCE [LARGE SCALE GENOMIC DNA]</scope>
    <source>
        <strain evidence="9 10">ANC 7483</strain>
    </source>
</reference>
<evidence type="ECO:0000313" key="9">
    <source>
        <dbReference type="EMBL" id="MDY6487774.1"/>
    </source>
</evidence>
<evidence type="ECO:0000256" key="1">
    <source>
        <dbReference type="ARBA" id="ARBA00022603"/>
    </source>
</evidence>
<accession>A0AB35UWW2</accession>
<dbReference type="NCBIfam" id="TIGR00675">
    <property type="entry name" value="dcm"/>
    <property type="match status" value="1"/>
</dbReference>
<comment type="catalytic activity">
    <reaction evidence="5 8">
        <text>a 2'-deoxycytidine in DNA + S-adenosyl-L-methionine = a 5-methyl-2'-deoxycytidine in DNA + S-adenosyl-L-homocysteine + H(+)</text>
        <dbReference type="Rhea" id="RHEA:13681"/>
        <dbReference type="Rhea" id="RHEA-COMP:11369"/>
        <dbReference type="Rhea" id="RHEA-COMP:11370"/>
        <dbReference type="ChEBI" id="CHEBI:15378"/>
        <dbReference type="ChEBI" id="CHEBI:57856"/>
        <dbReference type="ChEBI" id="CHEBI:59789"/>
        <dbReference type="ChEBI" id="CHEBI:85452"/>
        <dbReference type="ChEBI" id="CHEBI:85454"/>
        <dbReference type="EC" id="2.1.1.37"/>
    </reaction>
</comment>
<dbReference type="PROSITE" id="PS00095">
    <property type="entry name" value="C5_MTASE_2"/>
    <property type="match status" value="1"/>
</dbReference>
<dbReference type="Gene3D" id="3.90.120.10">
    <property type="entry name" value="DNA Methylase, subunit A, domain 2"/>
    <property type="match status" value="1"/>
</dbReference>
<comment type="caution">
    <text evidence="9">The sequence shown here is derived from an EMBL/GenBank/DDBJ whole genome shotgun (WGS) entry which is preliminary data.</text>
</comment>
<evidence type="ECO:0000256" key="6">
    <source>
        <dbReference type="PROSITE-ProRule" id="PRU01016"/>
    </source>
</evidence>
<dbReference type="InterPro" id="IPR050390">
    <property type="entry name" value="C5-Methyltransferase"/>
</dbReference>
<dbReference type="Proteomes" id="UP001278995">
    <property type="component" value="Unassembled WGS sequence"/>
</dbReference>